<dbReference type="InterPro" id="IPR058560">
    <property type="entry name" value="DNA_primase_C"/>
</dbReference>
<dbReference type="KEGG" id="phu:Phum_PHUM521440"/>
<dbReference type="PANTHER" id="PTHR10537:SF3">
    <property type="entry name" value="DNA PRIMASE LARGE SUBUNIT"/>
    <property type="match status" value="1"/>
</dbReference>
<dbReference type="Pfam" id="PF26466">
    <property type="entry name" value="DNA_primase_lrg_N"/>
    <property type="match status" value="1"/>
</dbReference>
<dbReference type="AlphaFoldDB" id="E0VYY2"/>
<feature type="binding site" evidence="11">
    <location>
        <position position="385"/>
    </location>
    <ligand>
        <name>[4Fe-4S] cluster</name>
        <dbReference type="ChEBI" id="CHEBI:49883"/>
    </ligand>
</feature>
<dbReference type="Gene3D" id="1.20.930.80">
    <property type="match status" value="1"/>
</dbReference>
<feature type="binding site" evidence="11">
    <location>
        <position position="369"/>
    </location>
    <ligand>
        <name>[4Fe-4S] cluster</name>
        <dbReference type="ChEBI" id="CHEBI:49883"/>
    </ligand>
</feature>
<dbReference type="EnsemblMetazoa" id="PHUM521440-RA">
    <property type="protein sequence ID" value="PHUM521440-PA"/>
    <property type="gene ID" value="PHUM521440"/>
</dbReference>
<evidence type="ECO:0000256" key="3">
    <source>
        <dbReference type="ARBA" id="ARBA00022485"/>
    </source>
</evidence>
<evidence type="ECO:0000313" key="15">
    <source>
        <dbReference type="Proteomes" id="UP000009046"/>
    </source>
</evidence>
<dbReference type="OMA" id="RINYKPW"/>
<keyword evidence="6 10" id="KW-0479">Metal-binding</keyword>
<feature type="domain" description="DNA primase large subunit C-terminal" evidence="12">
    <location>
        <begin position="279"/>
        <end position="448"/>
    </location>
</feature>
<evidence type="ECO:0000256" key="8">
    <source>
        <dbReference type="ARBA" id="ARBA00023014"/>
    </source>
</evidence>
<dbReference type="HOGENOM" id="CLU_026253_2_0_1"/>
<keyword evidence="5 10" id="KW-0235">DNA replication</keyword>
<keyword evidence="4 10" id="KW-0639">Primosome</keyword>
<evidence type="ECO:0000256" key="4">
    <source>
        <dbReference type="ARBA" id="ARBA00022515"/>
    </source>
</evidence>
<comment type="function">
    <text evidence="10">DNA primase is the polymerase that synthesizes small RNA primers for the Okazaki fragments made during discontinuous DNA replication.</text>
</comment>
<evidence type="ECO:0000313" key="14">
    <source>
        <dbReference type="EnsemblMetazoa" id="PHUM521440-PA"/>
    </source>
</evidence>
<protein>
    <recommendedName>
        <fullName evidence="2 10">DNA primase large subunit</fullName>
    </recommendedName>
</protein>
<organism>
    <name type="scientific">Pediculus humanus subsp. corporis</name>
    <name type="common">Body louse</name>
    <dbReference type="NCBI Taxonomy" id="121224"/>
    <lineage>
        <taxon>Eukaryota</taxon>
        <taxon>Metazoa</taxon>
        <taxon>Ecdysozoa</taxon>
        <taxon>Arthropoda</taxon>
        <taxon>Hexapoda</taxon>
        <taxon>Insecta</taxon>
        <taxon>Pterygota</taxon>
        <taxon>Neoptera</taxon>
        <taxon>Paraneoptera</taxon>
        <taxon>Psocodea</taxon>
        <taxon>Troctomorpha</taxon>
        <taxon>Phthiraptera</taxon>
        <taxon>Anoplura</taxon>
        <taxon>Pediculidae</taxon>
        <taxon>Pediculus</taxon>
    </lineage>
</organism>
<evidence type="ECO:0000256" key="1">
    <source>
        <dbReference type="ARBA" id="ARBA00010564"/>
    </source>
</evidence>
<keyword evidence="7 10" id="KW-0408">Iron</keyword>
<comment type="cofactor">
    <cofactor evidence="10">
        <name>[4Fe-4S] cluster</name>
        <dbReference type="ChEBI" id="CHEBI:49883"/>
    </cofactor>
    <text evidence="10">Binds 1 [4Fe-4S] cluster.</text>
</comment>
<keyword evidence="15" id="KW-1185">Reference proteome</keyword>
<dbReference type="GO" id="GO:0003677">
    <property type="term" value="F:DNA binding"/>
    <property type="evidence" value="ECO:0007669"/>
    <property type="project" value="UniProtKB-UniRule"/>
</dbReference>
<dbReference type="STRING" id="121224.E0VYY2"/>
<dbReference type="GO" id="GO:0051539">
    <property type="term" value="F:4 iron, 4 sulfur cluster binding"/>
    <property type="evidence" value="ECO:0007669"/>
    <property type="project" value="UniProtKB-UniRule"/>
</dbReference>
<evidence type="ECO:0000256" key="9">
    <source>
        <dbReference type="ARBA" id="ARBA00023125"/>
    </source>
</evidence>
<gene>
    <name evidence="14" type="primary">8231708</name>
    <name evidence="13" type="ORF">Phum_PHUM521440</name>
</gene>
<evidence type="ECO:0000256" key="2">
    <source>
        <dbReference type="ARBA" id="ARBA00019038"/>
    </source>
</evidence>
<dbReference type="Proteomes" id="UP000009046">
    <property type="component" value="Unassembled WGS sequence"/>
</dbReference>
<evidence type="ECO:0000256" key="11">
    <source>
        <dbReference type="PIRSR" id="PIRSR009449-1"/>
    </source>
</evidence>
<evidence type="ECO:0000256" key="7">
    <source>
        <dbReference type="ARBA" id="ARBA00023004"/>
    </source>
</evidence>
<reference evidence="13" key="1">
    <citation type="submission" date="2007-04" db="EMBL/GenBank/DDBJ databases">
        <title>Annotation of Pediculus humanus corporis strain USDA.</title>
        <authorList>
            <person name="Kirkness E."/>
            <person name="Hannick L."/>
            <person name="Hass B."/>
            <person name="Bruggner R."/>
            <person name="Lawson D."/>
            <person name="Bidwell S."/>
            <person name="Joardar V."/>
            <person name="Caler E."/>
            <person name="Walenz B."/>
            <person name="Inman J."/>
            <person name="Schobel S."/>
            <person name="Galinsky K."/>
            <person name="Amedeo P."/>
            <person name="Strausberg R."/>
        </authorList>
    </citation>
    <scope>NUCLEOTIDE SEQUENCE</scope>
    <source>
        <strain evidence="13">USDA</strain>
    </source>
</reference>
<name>E0VYY2_PEDHC</name>
<dbReference type="GO" id="GO:0006270">
    <property type="term" value="P:DNA replication initiation"/>
    <property type="evidence" value="ECO:0007669"/>
    <property type="project" value="TreeGrafter"/>
</dbReference>
<dbReference type="RefSeq" id="XP_002431326.1">
    <property type="nucleotide sequence ID" value="XM_002431281.1"/>
</dbReference>
<dbReference type="EMBL" id="AAZO01006331">
    <property type="status" value="NOT_ANNOTATED_CDS"/>
    <property type="molecule type" value="Genomic_DNA"/>
</dbReference>
<evidence type="ECO:0000256" key="6">
    <source>
        <dbReference type="ARBA" id="ARBA00022723"/>
    </source>
</evidence>
<dbReference type="GO" id="GO:0005658">
    <property type="term" value="C:alpha DNA polymerase:primase complex"/>
    <property type="evidence" value="ECO:0007669"/>
    <property type="project" value="UniProtKB-ARBA"/>
</dbReference>
<dbReference type="FunCoup" id="E0VYY2">
    <property type="interactions" value="1263"/>
</dbReference>
<reference evidence="13" key="2">
    <citation type="submission" date="2007-04" db="EMBL/GenBank/DDBJ databases">
        <title>The genome of the human body louse.</title>
        <authorList>
            <consortium name="The Human Body Louse Genome Consortium"/>
            <person name="Kirkness E."/>
            <person name="Walenz B."/>
            <person name="Hass B."/>
            <person name="Bruggner R."/>
            <person name="Strausberg R."/>
        </authorList>
    </citation>
    <scope>NUCLEOTIDE SEQUENCE</scope>
    <source>
        <strain evidence="13">USDA</strain>
    </source>
</reference>
<sequence length="502" mass="58406">MEFSTIGGTKKVTSKNFLLEKYPLDLTMYLEPPDERVPVDEIREMAVERVKLFRAFEVASVKLGNGFNFKELAIDEMNKQGLKYFMPLVKGYSDPEARRRDYLSHYMLRICYCRTEELRKWFVSREMEFFRLKFFNIENKEDITLFMKKNGLNYTSISDEEKQSLSTQLINSSIRHINLDAVNIYKVHFSQVFDLIKKRKVFLKLGNAYIPQTDLHSVISSVFKKNLIEELEDICKNLSIYESDQRVSAIVRGLHNCYTGKDYCKNTEKTEIAIENLDALSMKSYPLCMKAMHDTFKTTHHLRHSARLQYGLFLKGIGVSLTDSLKFWKMGFTQKPDINNEVFEKRYAYSIRHNYGSEGKRANYTPHNCLKIINTPVGPGENHGCPFKHYDSDSLKKMLLKSGISTSDILNITDYATKGHYQLACTRYFEVTHNITNANGINHPNQYFEDSQNLLNGTKPKEMKKQETSNQNYKFEPDWDDNIDLTNISDIINNANDTKNDN</sequence>
<accession>E0VYY2</accession>
<dbReference type="eggNOG" id="KOG2267">
    <property type="taxonomic scope" value="Eukaryota"/>
</dbReference>
<feature type="binding site" evidence="11">
    <location>
        <position position="425"/>
    </location>
    <ligand>
        <name>[4Fe-4S] cluster</name>
        <dbReference type="ChEBI" id="CHEBI:49883"/>
    </ligand>
</feature>
<feature type="binding site" evidence="11">
    <location>
        <position position="288"/>
    </location>
    <ligand>
        <name>[4Fe-4S] cluster</name>
        <dbReference type="ChEBI" id="CHEBI:49883"/>
    </ligand>
</feature>
<keyword evidence="8 10" id="KW-0411">Iron-sulfur</keyword>
<dbReference type="OrthoDB" id="421393at2759"/>
<keyword evidence="9 10" id="KW-0238">DNA-binding</keyword>
<dbReference type="PANTHER" id="PTHR10537">
    <property type="entry name" value="DNA PRIMASE LARGE SUBUNIT"/>
    <property type="match status" value="1"/>
</dbReference>
<evidence type="ECO:0000256" key="10">
    <source>
        <dbReference type="PIRNR" id="PIRNR009449"/>
    </source>
</evidence>
<dbReference type="PIRSF" id="PIRSF009449">
    <property type="entry name" value="DNA_primase_large_subunit"/>
    <property type="match status" value="1"/>
</dbReference>
<dbReference type="GO" id="GO:0006269">
    <property type="term" value="P:DNA replication, synthesis of primer"/>
    <property type="evidence" value="ECO:0007669"/>
    <property type="project" value="UniProtKB-KW"/>
</dbReference>
<keyword evidence="3 10" id="KW-0004">4Fe-4S</keyword>
<dbReference type="InParanoid" id="E0VYY2"/>
<dbReference type="CDD" id="cd07322">
    <property type="entry name" value="PriL_PriS_Eukaryotic"/>
    <property type="match status" value="1"/>
</dbReference>
<reference evidence="14" key="3">
    <citation type="submission" date="2021-02" db="UniProtKB">
        <authorList>
            <consortium name="EnsemblMetazoa"/>
        </authorList>
    </citation>
    <scope>IDENTIFICATION</scope>
    <source>
        <strain evidence="14">USDA</strain>
    </source>
</reference>
<dbReference type="Pfam" id="PF04104">
    <property type="entry name" value="DNA_primase_lrg"/>
    <property type="match status" value="1"/>
</dbReference>
<evidence type="ECO:0000313" key="13">
    <source>
        <dbReference type="EMBL" id="EEB18588.1"/>
    </source>
</evidence>
<dbReference type="VEuPathDB" id="VectorBase:PHUM521440"/>
<dbReference type="InterPro" id="IPR007238">
    <property type="entry name" value="DNA_primase_lsu_euk/arc"/>
</dbReference>
<dbReference type="GO" id="GO:0046872">
    <property type="term" value="F:metal ion binding"/>
    <property type="evidence" value="ECO:0007669"/>
    <property type="project" value="UniProtKB-UniRule"/>
</dbReference>
<comment type="similarity">
    <text evidence="1 10">Belongs to the eukaryotic-type primase large subunit family.</text>
</comment>
<evidence type="ECO:0000259" key="12">
    <source>
        <dbReference type="Pfam" id="PF04104"/>
    </source>
</evidence>
<evidence type="ECO:0000256" key="5">
    <source>
        <dbReference type="ARBA" id="ARBA00022705"/>
    </source>
</evidence>
<dbReference type="CTD" id="8231708"/>
<dbReference type="InterPro" id="IPR016558">
    <property type="entry name" value="DNA_primase_lsu_euk"/>
</dbReference>
<dbReference type="EMBL" id="DS235848">
    <property type="protein sequence ID" value="EEB18588.1"/>
    <property type="molecule type" value="Genomic_DNA"/>
</dbReference>
<dbReference type="GeneID" id="8231708"/>
<proteinExistence type="inferred from homology"/>